<dbReference type="Gene3D" id="1.20.5.170">
    <property type="match status" value="1"/>
</dbReference>
<dbReference type="InterPro" id="IPR036415">
    <property type="entry name" value="Lamin_tail_dom_sf"/>
</dbReference>
<dbReference type="PANTHER" id="PTHR45721:SF12">
    <property type="entry name" value="INTERMEDIATE FILAMENT PROTEIN IFA-1"/>
    <property type="match status" value="1"/>
</dbReference>
<dbReference type="Gene3D" id="2.60.40.1260">
    <property type="entry name" value="Lamin Tail domain"/>
    <property type="match status" value="1"/>
</dbReference>
<dbReference type="GO" id="GO:0031507">
    <property type="term" value="P:heterochromatin formation"/>
    <property type="evidence" value="ECO:0007669"/>
    <property type="project" value="TreeGrafter"/>
</dbReference>
<accession>A0A158R9V0</accession>
<dbReference type="PROSITE" id="PS51842">
    <property type="entry name" value="IF_ROD_2"/>
    <property type="match status" value="1"/>
</dbReference>
<feature type="domain" description="IF rod" evidence="6">
    <location>
        <begin position="120"/>
        <end position="471"/>
    </location>
</feature>
<dbReference type="Pfam" id="PF00038">
    <property type="entry name" value="Filament"/>
    <property type="match status" value="1"/>
</dbReference>
<dbReference type="SMART" id="SM01391">
    <property type="entry name" value="Filament"/>
    <property type="match status" value="1"/>
</dbReference>
<organism evidence="9">
    <name type="scientific">Taenia asiatica</name>
    <name type="common">Asian tapeworm</name>
    <dbReference type="NCBI Taxonomy" id="60517"/>
    <lineage>
        <taxon>Eukaryota</taxon>
        <taxon>Metazoa</taxon>
        <taxon>Spiralia</taxon>
        <taxon>Lophotrochozoa</taxon>
        <taxon>Platyhelminthes</taxon>
        <taxon>Cestoda</taxon>
        <taxon>Eucestoda</taxon>
        <taxon>Cyclophyllidea</taxon>
        <taxon>Taeniidae</taxon>
        <taxon>Taenia</taxon>
    </lineage>
</organism>
<dbReference type="PROSITE" id="PS51841">
    <property type="entry name" value="LTD"/>
    <property type="match status" value="1"/>
</dbReference>
<keyword evidence="8" id="KW-1185">Reference proteome</keyword>
<evidence type="ECO:0000256" key="2">
    <source>
        <dbReference type="ARBA" id="ARBA00023054"/>
    </source>
</evidence>
<name>A0A158R9V0_TAEAS</name>
<keyword evidence="2 3" id="KW-0175">Coiled coil</keyword>
<dbReference type="WBParaSite" id="TASK_0000784901-mRNA-1">
    <property type="protein sequence ID" value="TASK_0000784901-mRNA-1"/>
    <property type="gene ID" value="TASK_0000784901"/>
</dbReference>
<gene>
    <name evidence="7" type="ORF">TASK_LOCUS7850</name>
</gene>
<dbReference type="InterPro" id="IPR001322">
    <property type="entry name" value="Lamin_tail_dom"/>
</dbReference>
<dbReference type="GO" id="GO:0007097">
    <property type="term" value="P:nuclear migration"/>
    <property type="evidence" value="ECO:0007669"/>
    <property type="project" value="TreeGrafter"/>
</dbReference>
<dbReference type="GO" id="GO:0090435">
    <property type="term" value="P:protein localization to nuclear envelope"/>
    <property type="evidence" value="ECO:0007669"/>
    <property type="project" value="TreeGrafter"/>
</dbReference>
<reference evidence="9" key="1">
    <citation type="submission" date="2016-04" db="UniProtKB">
        <authorList>
            <consortium name="WormBaseParasite"/>
        </authorList>
    </citation>
    <scope>IDENTIFICATION</scope>
</reference>
<evidence type="ECO:0000313" key="9">
    <source>
        <dbReference type="WBParaSite" id="TASK_0000784901-mRNA-1"/>
    </source>
</evidence>
<evidence type="ECO:0000256" key="3">
    <source>
        <dbReference type="SAM" id="Coils"/>
    </source>
</evidence>
<feature type="domain" description="LTD" evidence="5">
    <location>
        <begin position="512"/>
        <end position="629"/>
    </location>
</feature>
<dbReference type="SUPFAM" id="SSF64593">
    <property type="entry name" value="Intermediate filament protein, coiled coil region"/>
    <property type="match status" value="2"/>
</dbReference>
<protein>
    <submittedName>
        <fullName evidence="9">IF rod domain-containing protein</fullName>
    </submittedName>
</protein>
<evidence type="ECO:0000313" key="8">
    <source>
        <dbReference type="Proteomes" id="UP000282613"/>
    </source>
</evidence>
<feature type="coiled-coil region" evidence="3">
    <location>
        <begin position="383"/>
        <end position="470"/>
    </location>
</feature>
<feature type="region of interest" description="Disordered" evidence="4">
    <location>
        <begin position="1"/>
        <end position="42"/>
    </location>
</feature>
<dbReference type="OrthoDB" id="2441647at2759"/>
<evidence type="ECO:0000259" key="5">
    <source>
        <dbReference type="PROSITE" id="PS51841"/>
    </source>
</evidence>
<dbReference type="GO" id="GO:0005882">
    <property type="term" value="C:intermediate filament"/>
    <property type="evidence" value="ECO:0007669"/>
    <property type="project" value="UniProtKB-KW"/>
</dbReference>
<dbReference type="PANTHER" id="PTHR45721">
    <property type="entry name" value="LAMIN DM0-RELATED"/>
    <property type="match status" value="1"/>
</dbReference>
<dbReference type="SUPFAM" id="SSF74853">
    <property type="entry name" value="Lamin A/C globular tail domain"/>
    <property type="match status" value="1"/>
</dbReference>
<evidence type="ECO:0000256" key="4">
    <source>
        <dbReference type="SAM" id="MobiDB-lite"/>
    </source>
</evidence>
<proteinExistence type="predicted"/>
<evidence type="ECO:0000256" key="1">
    <source>
        <dbReference type="ARBA" id="ARBA00022754"/>
    </source>
</evidence>
<dbReference type="STRING" id="60517.A0A158R9V0"/>
<feature type="coiled-coil region" evidence="3">
    <location>
        <begin position="124"/>
        <end position="348"/>
    </location>
</feature>
<keyword evidence="1" id="KW-0403">Intermediate filament</keyword>
<evidence type="ECO:0000313" key="7">
    <source>
        <dbReference type="EMBL" id="VDK39115.1"/>
    </source>
</evidence>
<dbReference type="GO" id="GO:0051664">
    <property type="term" value="P:nuclear pore localization"/>
    <property type="evidence" value="ECO:0007669"/>
    <property type="project" value="TreeGrafter"/>
</dbReference>
<feature type="compositionally biased region" description="Polar residues" evidence="4">
    <location>
        <begin position="23"/>
        <end position="34"/>
    </location>
</feature>
<dbReference type="EMBL" id="UYRS01018684">
    <property type="protein sequence ID" value="VDK39115.1"/>
    <property type="molecule type" value="Genomic_DNA"/>
</dbReference>
<dbReference type="GO" id="GO:0005200">
    <property type="term" value="F:structural constituent of cytoskeleton"/>
    <property type="evidence" value="ECO:0007669"/>
    <property type="project" value="TreeGrafter"/>
</dbReference>
<reference evidence="7 8" key="2">
    <citation type="submission" date="2018-11" db="EMBL/GenBank/DDBJ databases">
        <authorList>
            <consortium name="Pathogen Informatics"/>
        </authorList>
    </citation>
    <scope>NUCLEOTIDE SEQUENCE [LARGE SCALE GENOMIC DNA]</scope>
</reference>
<dbReference type="GO" id="GO:0006998">
    <property type="term" value="P:nuclear envelope organization"/>
    <property type="evidence" value="ECO:0007669"/>
    <property type="project" value="TreeGrafter"/>
</dbReference>
<dbReference type="AlphaFoldDB" id="A0A158R9V0"/>
<evidence type="ECO:0000259" key="6">
    <source>
        <dbReference type="PROSITE" id="PS51842"/>
    </source>
</evidence>
<dbReference type="GO" id="GO:0005652">
    <property type="term" value="C:nuclear lamina"/>
    <property type="evidence" value="ECO:0007669"/>
    <property type="project" value="TreeGrafter"/>
</dbReference>
<dbReference type="Proteomes" id="UP000282613">
    <property type="component" value="Unassembled WGS sequence"/>
</dbReference>
<sequence>MTKSGSIEGEKSRGLQHHRTTHRVSSGLQITSVDPTGPRGKVDVGTAAALVDEQTEVPGEEEDMEEETSCFTTSQSVVITRCPGGTKHVETEIVEQKATKVSNALQTCEVGDVIQGRAREKYELQRLNDRLSSFIERVRLLEAHNRSLAKEASSLRSNYSSDINRLRSVYNADLEQLRASLAASEERRAHYEVRAKRAEAELNDVQQALRAKEKQVACDQERLKTRTEQLKAAESEVQEIQQRCTSMAEERAKETCEFKRLQEQLKEACLNNDRLSVARHAAETDAKMLREELEHRKKVQDAELRELSALVQRESTQEAVAVFRTEIMQVLREIQLEYEQRLEAAKADIHSAYEVRARVLRQTGVAGVGTEGELAPVHLRQLLIEQRRKISTLEEANAQLELTIRELRTVSQEKQKDSELTKHRLTTELSACQAELQRLRTDFEALLDSKMGLELEIASYRRLIEHEERRTKKCPGGKWTELEGPGAIPRVSPAKILEKPRVELVLPEPTPKRISHTRSSKGNISIVECAVDGTSVTLVNTGSQREDISGMRLVRQVDDRLTNTFTIPKGTVLETDANRRLIKIWSEGCKPTDGDGIELRDSRWGTGATTRTVLIAPSGEEKAVYTLRMMSQPCVSERSTSSCT</sequence>
<dbReference type="InterPro" id="IPR039008">
    <property type="entry name" value="IF_rod_dom"/>
</dbReference>